<dbReference type="GO" id="GO:0043683">
    <property type="term" value="P:type IV pilus assembly"/>
    <property type="evidence" value="ECO:0007669"/>
    <property type="project" value="InterPro"/>
</dbReference>
<comment type="caution">
    <text evidence="2">The sequence shown here is derived from an EMBL/GenBank/DDBJ whole genome shotgun (WGS) entry which is preliminary data.</text>
</comment>
<proteinExistence type="predicted"/>
<dbReference type="PANTHER" id="PTHR39555">
    <property type="entry name" value="FIMBRIAL ASSEMBLY PROTEIN PILO-LIKE PROTEIN-RELATED"/>
    <property type="match status" value="1"/>
</dbReference>
<dbReference type="Gene3D" id="1.10.287.540">
    <property type="entry name" value="Helix hairpin bin"/>
    <property type="match status" value="1"/>
</dbReference>
<name>A0A2J8G1J9_VIBDI</name>
<evidence type="ECO:0000313" key="3">
    <source>
        <dbReference type="Proteomes" id="UP000236449"/>
    </source>
</evidence>
<organism evidence="2 3">
    <name type="scientific">Vibrio diazotrophicus</name>
    <dbReference type="NCBI Taxonomy" id="685"/>
    <lineage>
        <taxon>Bacteria</taxon>
        <taxon>Pseudomonadati</taxon>
        <taxon>Pseudomonadota</taxon>
        <taxon>Gammaproteobacteria</taxon>
        <taxon>Vibrionales</taxon>
        <taxon>Vibrionaceae</taxon>
        <taxon>Vibrio</taxon>
    </lineage>
</organism>
<keyword evidence="1" id="KW-1133">Transmembrane helix</keyword>
<dbReference type="InterPro" id="IPR014717">
    <property type="entry name" value="Transl_elong_EF1B/ribsomal_bS6"/>
</dbReference>
<sequence length="199" mass="23032">MGDFKNLELDEILDWPRLPQLVVLLLVVVLIQGAGYWFYLVPKQEHLSALIEEEQTLKSTIRIKAHKAATLPQLKAQLDELSERYDYLLQQLPEQKELASMLAAVNELGIKHQLSFNRMDWGEKEQQAFLYRLPLNLELTGEYHHIGQFSQAIAQLPRIIYFENVDFQRASQDSQKLSVNVRAFTYQYQPDSLTSGGQQ</sequence>
<dbReference type="Pfam" id="PF04350">
    <property type="entry name" value="PilO"/>
    <property type="match status" value="1"/>
</dbReference>
<accession>A0A2J8G1J9</accession>
<dbReference type="EMBL" id="POSK01000007">
    <property type="protein sequence ID" value="PNI04609.1"/>
    <property type="molecule type" value="Genomic_DNA"/>
</dbReference>
<keyword evidence="1" id="KW-0812">Transmembrane</keyword>
<evidence type="ECO:0000313" key="2">
    <source>
        <dbReference type="EMBL" id="PNI04609.1"/>
    </source>
</evidence>
<dbReference type="PANTHER" id="PTHR39555:SF1">
    <property type="entry name" value="TYPE IV PILUS INNER MEMBRANE COMPONENT PILO"/>
    <property type="match status" value="1"/>
</dbReference>
<gene>
    <name evidence="2" type="ORF">C1N32_12035</name>
</gene>
<dbReference type="Gene3D" id="3.30.70.60">
    <property type="match status" value="1"/>
</dbReference>
<dbReference type="GO" id="GO:0043107">
    <property type="term" value="P:type IV pilus-dependent motility"/>
    <property type="evidence" value="ECO:0007669"/>
    <property type="project" value="InterPro"/>
</dbReference>
<dbReference type="InterPro" id="IPR007445">
    <property type="entry name" value="PilO"/>
</dbReference>
<reference evidence="2 3" key="1">
    <citation type="submission" date="2018-01" db="EMBL/GenBank/DDBJ databases">
        <title>Draft genome sequences of six Vibrio diazotrophicus strains isolated from deep-sea sediments of the Baltic Sea.</title>
        <authorList>
            <person name="Castillo D."/>
            <person name="Vandieken V."/>
            <person name="Chiang O."/>
            <person name="Middelboe M."/>
        </authorList>
    </citation>
    <scope>NUCLEOTIDE SEQUENCE [LARGE SCALE GENOMIC DNA]</scope>
    <source>
        <strain evidence="2 3">60.27F</strain>
    </source>
</reference>
<dbReference type="OrthoDB" id="9802133at2"/>
<dbReference type="RefSeq" id="WP_102966319.1">
    <property type="nucleotide sequence ID" value="NZ_POSJ01000010.1"/>
</dbReference>
<dbReference type="Proteomes" id="UP000236449">
    <property type="component" value="Unassembled WGS sequence"/>
</dbReference>
<keyword evidence="1" id="KW-0472">Membrane</keyword>
<feature type="transmembrane region" description="Helical" evidence="1">
    <location>
        <begin position="20"/>
        <end position="41"/>
    </location>
</feature>
<dbReference type="AlphaFoldDB" id="A0A2J8G1J9"/>
<protein>
    <submittedName>
        <fullName evidence="2">Fimbrial protein</fullName>
    </submittedName>
</protein>
<evidence type="ECO:0000256" key="1">
    <source>
        <dbReference type="SAM" id="Phobius"/>
    </source>
</evidence>
<dbReference type="PIRSF" id="PIRSF016482">
    <property type="entry name" value="PilO"/>
    <property type="match status" value="1"/>
</dbReference>